<feature type="domain" description="Fungal lipase-type" evidence="2">
    <location>
        <begin position="454"/>
        <end position="545"/>
    </location>
</feature>
<dbReference type="InterPro" id="IPR029058">
    <property type="entry name" value="AB_hydrolase_fold"/>
</dbReference>
<dbReference type="GO" id="GO:0006629">
    <property type="term" value="P:lipid metabolic process"/>
    <property type="evidence" value="ECO:0007669"/>
    <property type="project" value="InterPro"/>
</dbReference>
<dbReference type="InterPro" id="IPR002921">
    <property type="entry name" value="Fungal_lipase-type"/>
</dbReference>
<accession>A0AAD2JKP4</accession>
<dbReference type="SUPFAM" id="SSF53474">
    <property type="entry name" value="alpha/beta-Hydrolases"/>
    <property type="match status" value="1"/>
</dbReference>
<evidence type="ECO:0000259" key="2">
    <source>
        <dbReference type="Pfam" id="PF01764"/>
    </source>
</evidence>
<organism evidence="3 4">
    <name type="scientific">Cylindrotheca closterium</name>
    <dbReference type="NCBI Taxonomy" id="2856"/>
    <lineage>
        <taxon>Eukaryota</taxon>
        <taxon>Sar</taxon>
        <taxon>Stramenopiles</taxon>
        <taxon>Ochrophyta</taxon>
        <taxon>Bacillariophyta</taxon>
        <taxon>Bacillariophyceae</taxon>
        <taxon>Bacillariophycidae</taxon>
        <taxon>Bacillariales</taxon>
        <taxon>Bacillariaceae</taxon>
        <taxon>Cylindrotheca</taxon>
    </lineage>
</organism>
<feature type="signal peptide" evidence="1">
    <location>
        <begin position="1"/>
        <end position="21"/>
    </location>
</feature>
<dbReference type="Proteomes" id="UP001295423">
    <property type="component" value="Unassembled WGS sequence"/>
</dbReference>
<feature type="domain" description="Fungal lipase-type" evidence="2">
    <location>
        <begin position="587"/>
        <end position="638"/>
    </location>
</feature>
<evidence type="ECO:0000313" key="3">
    <source>
        <dbReference type="EMBL" id="CAJ1957889.1"/>
    </source>
</evidence>
<dbReference type="CDD" id="cd00030">
    <property type="entry name" value="C2"/>
    <property type="match status" value="1"/>
</dbReference>
<dbReference type="AlphaFoldDB" id="A0AAD2JKP4"/>
<dbReference type="EMBL" id="CAKOGP040001958">
    <property type="protein sequence ID" value="CAJ1957889.1"/>
    <property type="molecule type" value="Genomic_DNA"/>
</dbReference>
<evidence type="ECO:0000256" key="1">
    <source>
        <dbReference type="SAM" id="SignalP"/>
    </source>
</evidence>
<dbReference type="PANTHER" id="PTHR47759">
    <property type="entry name" value="OS04G0509100 PROTEIN"/>
    <property type="match status" value="1"/>
</dbReference>
<dbReference type="Pfam" id="PF01764">
    <property type="entry name" value="Lipase_3"/>
    <property type="match status" value="2"/>
</dbReference>
<dbReference type="CDD" id="cd00519">
    <property type="entry name" value="Lipase_3"/>
    <property type="match status" value="1"/>
</dbReference>
<dbReference type="PANTHER" id="PTHR47759:SF2">
    <property type="entry name" value="TRIGLYCERIDE LIPASE"/>
    <property type="match status" value="1"/>
</dbReference>
<proteinExistence type="predicted"/>
<feature type="chain" id="PRO_5041963973" description="Fungal lipase-type domain-containing protein" evidence="1">
    <location>
        <begin position="22"/>
        <end position="802"/>
    </location>
</feature>
<dbReference type="Gene3D" id="3.40.50.1820">
    <property type="entry name" value="alpha/beta hydrolase"/>
    <property type="match status" value="1"/>
</dbReference>
<name>A0AAD2JKP4_9STRA</name>
<reference evidence="3" key="1">
    <citation type="submission" date="2023-08" db="EMBL/GenBank/DDBJ databases">
        <authorList>
            <person name="Audoor S."/>
            <person name="Bilcke G."/>
        </authorList>
    </citation>
    <scope>NUCLEOTIDE SEQUENCE</scope>
</reference>
<gene>
    <name evidence="3" type="ORF">CYCCA115_LOCUS16926</name>
</gene>
<keyword evidence="1" id="KW-0732">Signal</keyword>
<comment type="caution">
    <text evidence="3">The sequence shown here is derived from an EMBL/GenBank/DDBJ whole genome shotgun (WGS) entry which is preliminary data.</text>
</comment>
<evidence type="ECO:0000313" key="4">
    <source>
        <dbReference type="Proteomes" id="UP001295423"/>
    </source>
</evidence>
<keyword evidence="4" id="KW-1185">Reference proteome</keyword>
<sequence length="802" mass="87686">MVMCGKQAILLVVAFHGVTDAFVQSSSRQRIVGQIKPLFSMEIISTPEEADTDDDEEGLTTVENPTPGFDTDTALFCAGLAFDAYVEPPADSSRWERGSKGMNVAFSSSAFTKNLYQGMVEVTPVKCSGLPDEDDNVEAALSGRGVDAKIMVAAVEGKWKEDVELLKKEYHEGISDLTGAAHIGQSSTAWSNVNERKSNNAKKESGKALPYHIPKSWGKDAQAVWPDPEPFYVYVQDPANCLLLFTLFDDDVIGEGSALGSTYIALKEVLPQVKMTKEEVVNKLKTSVLKRIQSGEISADQIDEEISRAVNRDIEPWQGELKLTSKPRIKNKNGQITMGAAAGGMVAGPVGAAVGAALGSLYEGQVKGRIEAKLRYLPIPQGSMARNTYEVLGGMPGINWGELYEKHLARRIGEDKAQNALHAGKDLELCFFINHDETGGCCSVYRSLEKNLIVVSFRGTCEIVDLITDTSIAQNPWVQGEDPEDETTSKVHVGFRKSMNSISRRLKELVLATVPRGENMADYDMLVTGHSLGGALATLFTADIGEFGIDAGRALPQTEASDDWWKAITSRFGDKGEEIVAPPKSPPRPKSLRCYTFGSPRVGNRAFTKRFDEIMKQGNIDEAYRIVNNKDIVARVPRSMVTLNVDYDHCGKTVLVEQPTEENELSRTLWVEGETDDTLCEVRDSENRMSNPTSEGGLIYDLMSLTKGDEDSSVEAEQSLNKIGSLAAKLQERLSKVTVSDVASVIGIDKNFSEREVKIVQSLVEGDGLANHMEDSYYAAMGRAVGFRASVDEEIVETEKLA</sequence>
<protein>
    <recommendedName>
        <fullName evidence="2">Fungal lipase-type domain-containing protein</fullName>
    </recommendedName>
</protein>